<dbReference type="Proteomes" id="UP000182054">
    <property type="component" value="Unassembled WGS sequence"/>
</dbReference>
<evidence type="ECO:0000256" key="3">
    <source>
        <dbReference type="ARBA" id="ARBA00011738"/>
    </source>
</evidence>
<keyword evidence="4 7" id="KW-0813">Transport</keyword>
<keyword evidence="5 7" id="KW-0963">Cytoplasm</keyword>
<dbReference type="NCBIfam" id="TIGR02135">
    <property type="entry name" value="phoU_full"/>
    <property type="match status" value="1"/>
</dbReference>
<organism evidence="9 10">
    <name type="scientific">Rhodococcoides kroppenstedtii</name>
    <dbReference type="NCBI Taxonomy" id="293050"/>
    <lineage>
        <taxon>Bacteria</taxon>
        <taxon>Bacillati</taxon>
        <taxon>Actinomycetota</taxon>
        <taxon>Actinomycetes</taxon>
        <taxon>Mycobacteriales</taxon>
        <taxon>Nocardiaceae</taxon>
        <taxon>Rhodococcoides</taxon>
    </lineage>
</organism>
<dbReference type="FunFam" id="1.20.58.220:FF:000004">
    <property type="entry name" value="Phosphate-specific transport system accessory protein PhoU"/>
    <property type="match status" value="1"/>
</dbReference>
<dbReference type="InterPro" id="IPR026022">
    <property type="entry name" value="PhoU_dom"/>
</dbReference>
<dbReference type="GeneID" id="85486295"/>
<dbReference type="GO" id="GO:0005737">
    <property type="term" value="C:cytoplasm"/>
    <property type="evidence" value="ECO:0007669"/>
    <property type="project" value="UniProtKB-SubCell"/>
</dbReference>
<reference evidence="9 10" key="1">
    <citation type="submission" date="2016-10" db="EMBL/GenBank/DDBJ databases">
        <authorList>
            <person name="de Groot N.N."/>
        </authorList>
    </citation>
    <scope>NUCLEOTIDE SEQUENCE [LARGE SCALE GENOMIC DNA]</scope>
    <source>
        <strain evidence="9 10">DSM 44908</strain>
    </source>
</reference>
<proteinExistence type="inferred from homology"/>
<dbReference type="OrthoDB" id="9814256at2"/>
<dbReference type="GO" id="GO:0030643">
    <property type="term" value="P:intracellular phosphate ion homeostasis"/>
    <property type="evidence" value="ECO:0007669"/>
    <property type="project" value="InterPro"/>
</dbReference>
<dbReference type="AlphaFoldDB" id="A0A1I0TRX5"/>
<comment type="function">
    <text evidence="7">Plays a role in the regulation of phosphate uptake.</text>
</comment>
<dbReference type="PIRSF" id="PIRSF003107">
    <property type="entry name" value="PhoU"/>
    <property type="match status" value="1"/>
</dbReference>
<dbReference type="EMBL" id="FOJN01000009">
    <property type="protein sequence ID" value="SFA54462.1"/>
    <property type="molecule type" value="Genomic_DNA"/>
</dbReference>
<dbReference type="PANTHER" id="PTHR42930">
    <property type="entry name" value="PHOSPHATE-SPECIFIC TRANSPORT SYSTEM ACCESSORY PROTEIN PHOU"/>
    <property type="match status" value="1"/>
</dbReference>
<feature type="domain" description="PhoU" evidence="8">
    <location>
        <begin position="122"/>
        <end position="203"/>
    </location>
</feature>
<feature type="domain" description="PhoU" evidence="8">
    <location>
        <begin position="17"/>
        <end position="103"/>
    </location>
</feature>
<evidence type="ECO:0000313" key="9">
    <source>
        <dbReference type="EMBL" id="SFA54462.1"/>
    </source>
</evidence>
<dbReference type="RefSeq" id="WP_068365548.1">
    <property type="nucleotide sequence ID" value="NZ_FOJN01000009.1"/>
</dbReference>
<evidence type="ECO:0000259" key="8">
    <source>
        <dbReference type="Pfam" id="PF01895"/>
    </source>
</evidence>
<evidence type="ECO:0000256" key="4">
    <source>
        <dbReference type="ARBA" id="ARBA00022448"/>
    </source>
</evidence>
<dbReference type="GO" id="GO:0045936">
    <property type="term" value="P:negative regulation of phosphate metabolic process"/>
    <property type="evidence" value="ECO:0007669"/>
    <property type="project" value="InterPro"/>
</dbReference>
<dbReference type="PANTHER" id="PTHR42930:SF3">
    <property type="entry name" value="PHOSPHATE-SPECIFIC TRANSPORT SYSTEM ACCESSORY PROTEIN PHOU"/>
    <property type="match status" value="1"/>
</dbReference>
<evidence type="ECO:0000256" key="5">
    <source>
        <dbReference type="ARBA" id="ARBA00022490"/>
    </source>
</evidence>
<dbReference type="GO" id="GO:0006817">
    <property type="term" value="P:phosphate ion transport"/>
    <property type="evidence" value="ECO:0007669"/>
    <property type="project" value="UniProtKB-KW"/>
</dbReference>
<accession>A0A1I0TRX5</accession>
<dbReference type="InterPro" id="IPR028366">
    <property type="entry name" value="PhoU"/>
</dbReference>
<evidence type="ECO:0000256" key="7">
    <source>
        <dbReference type="PIRNR" id="PIRNR003107"/>
    </source>
</evidence>
<dbReference type="Pfam" id="PF01895">
    <property type="entry name" value="PhoU"/>
    <property type="match status" value="2"/>
</dbReference>
<comment type="subunit">
    <text evidence="3 7">Homodimer.</text>
</comment>
<keyword evidence="6 7" id="KW-0592">Phosphate transport</keyword>
<name>A0A1I0TRX5_9NOCA</name>
<protein>
    <recommendedName>
        <fullName evidence="7">Phosphate-specific transport system accessory protein PhoU</fullName>
    </recommendedName>
</protein>
<evidence type="ECO:0000256" key="6">
    <source>
        <dbReference type="ARBA" id="ARBA00022592"/>
    </source>
</evidence>
<dbReference type="Gene3D" id="1.20.58.220">
    <property type="entry name" value="Phosphate transport system protein phou homolog 2, domain 2"/>
    <property type="match status" value="1"/>
</dbReference>
<comment type="subcellular location">
    <subcellularLocation>
        <location evidence="1 7">Cytoplasm</location>
    </subcellularLocation>
</comment>
<evidence type="ECO:0000256" key="1">
    <source>
        <dbReference type="ARBA" id="ARBA00004496"/>
    </source>
</evidence>
<sequence>MRNAYTAQLGDLNADLCELATGAEEAMRRASRALLDADLRAAEEVIARGEALAELGTRCEDEAVKVLALQAPVAADLRRVFSAVRISSDLARMVGLSVHIAEAARRRFPEPIVPTDLIEPFEEMARLCLEMCERIVAALRSSELEHVEDLDRMDDRVDELKSVVVGRVVAEDGPDVVNAVDVALLGRYFERYADQIVDVASRIVFFVSGRKN</sequence>
<evidence type="ECO:0000256" key="2">
    <source>
        <dbReference type="ARBA" id="ARBA00008107"/>
    </source>
</evidence>
<evidence type="ECO:0000313" key="10">
    <source>
        <dbReference type="Proteomes" id="UP000182054"/>
    </source>
</evidence>
<comment type="similarity">
    <text evidence="2 7">Belongs to the PhoU family.</text>
</comment>
<dbReference type="SUPFAM" id="SSF109755">
    <property type="entry name" value="PhoU-like"/>
    <property type="match status" value="1"/>
</dbReference>
<gene>
    <name evidence="9" type="ORF">SAMN05444374_10926</name>
</gene>
<dbReference type="InterPro" id="IPR038078">
    <property type="entry name" value="PhoU-like_sf"/>
</dbReference>